<evidence type="ECO:0000259" key="7">
    <source>
        <dbReference type="PROSITE" id="PS50157"/>
    </source>
</evidence>
<keyword evidence="3 5" id="KW-0863">Zinc-finger</keyword>
<feature type="compositionally biased region" description="Basic residues" evidence="6">
    <location>
        <begin position="384"/>
        <end position="396"/>
    </location>
</feature>
<dbReference type="PANTHER" id="PTHR24408">
    <property type="entry name" value="ZINC FINGER PROTEIN"/>
    <property type="match status" value="1"/>
</dbReference>
<feature type="compositionally biased region" description="Polar residues" evidence="6">
    <location>
        <begin position="204"/>
        <end position="217"/>
    </location>
</feature>
<dbReference type="Pfam" id="PF00096">
    <property type="entry name" value="zf-C2H2"/>
    <property type="match status" value="2"/>
</dbReference>
<dbReference type="GO" id="GO:0005634">
    <property type="term" value="C:nucleus"/>
    <property type="evidence" value="ECO:0007669"/>
    <property type="project" value="TreeGrafter"/>
</dbReference>
<dbReference type="PANTHER" id="PTHR24408:SF34">
    <property type="entry name" value="ZINC FINGER PROTEIN 672-RELATED"/>
    <property type="match status" value="1"/>
</dbReference>
<evidence type="ECO:0000256" key="3">
    <source>
        <dbReference type="ARBA" id="ARBA00022771"/>
    </source>
</evidence>
<dbReference type="GO" id="GO:0008270">
    <property type="term" value="F:zinc ion binding"/>
    <property type="evidence" value="ECO:0007669"/>
    <property type="project" value="UniProtKB-KW"/>
</dbReference>
<dbReference type="AlphaFoldDB" id="A0A1S3H300"/>
<evidence type="ECO:0000256" key="1">
    <source>
        <dbReference type="ARBA" id="ARBA00022723"/>
    </source>
</evidence>
<dbReference type="OrthoDB" id="6077919at2759"/>
<dbReference type="KEGG" id="lak:106151254"/>
<feature type="compositionally biased region" description="Low complexity" evidence="6">
    <location>
        <begin position="397"/>
        <end position="421"/>
    </location>
</feature>
<feature type="region of interest" description="Disordered" evidence="6">
    <location>
        <begin position="189"/>
        <end position="229"/>
    </location>
</feature>
<dbReference type="GeneID" id="106151254"/>
<feature type="domain" description="C2H2-type" evidence="7">
    <location>
        <begin position="575"/>
        <end position="602"/>
    </location>
</feature>
<dbReference type="PROSITE" id="PS50157">
    <property type="entry name" value="ZINC_FINGER_C2H2_2"/>
    <property type="match status" value="5"/>
</dbReference>
<evidence type="ECO:0000313" key="10">
    <source>
        <dbReference type="RefSeq" id="XP_013379857.1"/>
    </source>
</evidence>
<dbReference type="PROSITE" id="PS00028">
    <property type="entry name" value="ZINC_FINGER_C2H2_1"/>
    <property type="match status" value="5"/>
</dbReference>
<evidence type="ECO:0000256" key="4">
    <source>
        <dbReference type="ARBA" id="ARBA00022833"/>
    </source>
</evidence>
<dbReference type="InterPro" id="IPR013087">
    <property type="entry name" value="Znf_C2H2_type"/>
</dbReference>
<feature type="region of interest" description="Disordered" evidence="6">
    <location>
        <begin position="1"/>
        <end position="27"/>
    </location>
</feature>
<feature type="domain" description="C2H2-type" evidence="7">
    <location>
        <begin position="55"/>
        <end position="83"/>
    </location>
</feature>
<name>A0A1S3H300_LINAN</name>
<dbReference type="Proteomes" id="UP000085678">
    <property type="component" value="Unplaced"/>
</dbReference>
<feature type="domain" description="C2H2-type" evidence="7">
    <location>
        <begin position="84"/>
        <end position="111"/>
    </location>
</feature>
<dbReference type="SUPFAM" id="SSF57667">
    <property type="entry name" value="beta-beta-alpha zinc fingers"/>
    <property type="match status" value="4"/>
</dbReference>
<dbReference type="Gene3D" id="3.30.160.60">
    <property type="entry name" value="Classic Zinc Finger"/>
    <property type="match status" value="5"/>
</dbReference>
<keyword evidence="4" id="KW-0862">Zinc</keyword>
<organism evidence="8 9">
    <name type="scientific">Lingula anatina</name>
    <name type="common">Brachiopod</name>
    <name type="synonym">Lingula unguis</name>
    <dbReference type="NCBI Taxonomy" id="7574"/>
    <lineage>
        <taxon>Eukaryota</taxon>
        <taxon>Metazoa</taxon>
        <taxon>Spiralia</taxon>
        <taxon>Lophotrochozoa</taxon>
        <taxon>Brachiopoda</taxon>
        <taxon>Linguliformea</taxon>
        <taxon>Lingulata</taxon>
        <taxon>Lingulida</taxon>
        <taxon>Linguloidea</taxon>
        <taxon>Lingulidae</taxon>
        <taxon>Lingula</taxon>
    </lineage>
</organism>
<dbReference type="GO" id="GO:0043565">
    <property type="term" value="F:sequence-specific DNA binding"/>
    <property type="evidence" value="ECO:0007669"/>
    <property type="project" value="TreeGrafter"/>
</dbReference>
<feature type="region of interest" description="Disordered" evidence="6">
    <location>
        <begin position="370"/>
        <end position="446"/>
    </location>
</feature>
<sequence>MEQSHNEDPVVMADSVSPGVKDDKDGMVKSEILQSPTVADSVSAMEEDKDGKKIFRCKICNKTFKFNNGLVRHVRLIHVGEKPFECNICKKRFGYKHTLMEHQNLHYGNKPYVCLVCNKRFAARSNWVMHRSVHKKPFSCTICAKHFDSEPQLKKHLFAHPQVMLHCSICSFTAPTPSQLNQHIMELHPPQFLDTTRPNRHSTESAGSRESPPTSGVSPELEEQLQHVSTSEQAVLNAVASVQQAVASGQTFPPVTSGQSFPYNLHISQQQQQQQQQQHQNQQQQQQQQQPAASSAGTRIDNIAERLSATANASSSSSSRPDIDHTALNNSQNSLPMELTVKKEMEEFEDGGSTNHNHRAELEGGVDAVQKHQQHQQPLVNSQHQHHQQHNHHQQHHQNQQQQSQHQQQQHQHQQNHQQQQGQGTPIPPPPPRSTPTGDGVIQRTPLPGIDAIFSKSRSTNVVGIPQAPISNPVQNLNFGGLAAAFSPPGLSPGDQFANQRTLYSRDLYSLGFHTNPLSPPLSIPSSHALTTLGDPRFTVQKEVRDVAIQHNAQPPEFPDLDDVIDHYVMQGRIFKCEHCNILFFERGIYYLHASLHSPTNPWECNICHKMCSDRNEFTLHFVNQQHTNL</sequence>
<dbReference type="RefSeq" id="XP_013379857.1">
    <property type="nucleotide sequence ID" value="XM_013524403.2"/>
</dbReference>
<dbReference type="FunFam" id="3.30.160.60:FF:000624">
    <property type="entry name" value="zinc finger protein 697"/>
    <property type="match status" value="1"/>
</dbReference>
<feature type="compositionally biased region" description="Low complexity" evidence="6">
    <location>
        <begin position="309"/>
        <end position="319"/>
    </location>
</feature>
<evidence type="ECO:0000256" key="5">
    <source>
        <dbReference type="PROSITE-ProRule" id="PRU00042"/>
    </source>
</evidence>
<keyword evidence="2" id="KW-0677">Repeat</keyword>
<reference evidence="9 10" key="1">
    <citation type="submission" date="2025-04" db="UniProtKB">
        <authorList>
            <consortium name="RefSeq"/>
        </authorList>
    </citation>
    <scope>IDENTIFICATION</scope>
    <source>
        <tissue evidence="9 10">Gonads</tissue>
    </source>
</reference>
<feature type="compositionally biased region" description="Low complexity" evidence="6">
    <location>
        <begin position="269"/>
        <end position="290"/>
    </location>
</feature>
<protein>
    <submittedName>
        <fullName evidence="9">Zinc finger protein squeeze isoform X1</fullName>
    </submittedName>
    <submittedName>
        <fullName evidence="10">Zinc finger protein squeeze isoform X2</fullName>
    </submittedName>
</protein>
<feature type="region of interest" description="Disordered" evidence="6">
    <location>
        <begin position="309"/>
        <end position="336"/>
    </location>
</feature>
<feature type="domain" description="C2H2-type" evidence="7">
    <location>
        <begin position="112"/>
        <end position="134"/>
    </location>
</feature>
<evidence type="ECO:0000256" key="2">
    <source>
        <dbReference type="ARBA" id="ARBA00022737"/>
    </source>
</evidence>
<dbReference type="GO" id="GO:0000981">
    <property type="term" value="F:DNA-binding transcription factor activity, RNA polymerase II-specific"/>
    <property type="evidence" value="ECO:0007669"/>
    <property type="project" value="TreeGrafter"/>
</dbReference>
<proteinExistence type="predicted"/>
<evidence type="ECO:0000313" key="8">
    <source>
        <dbReference type="Proteomes" id="UP000085678"/>
    </source>
</evidence>
<evidence type="ECO:0000256" key="6">
    <source>
        <dbReference type="SAM" id="MobiDB-lite"/>
    </source>
</evidence>
<dbReference type="RefSeq" id="XP_013379856.1">
    <property type="nucleotide sequence ID" value="XM_013524402.2"/>
</dbReference>
<feature type="region of interest" description="Disordered" evidence="6">
    <location>
        <begin position="267"/>
        <end position="297"/>
    </location>
</feature>
<accession>A0A1S3H300</accession>
<keyword evidence="8" id="KW-1185">Reference proteome</keyword>
<dbReference type="SMART" id="SM00355">
    <property type="entry name" value="ZnF_C2H2"/>
    <property type="match status" value="7"/>
</dbReference>
<keyword evidence="1" id="KW-0479">Metal-binding</keyword>
<evidence type="ECO:0000313" key="9">
    <source>
        <dbReference type="RefSeq" id="XP_013379856.1"/>
    </source>
</evidence>
<feature type="domain" description="C2H2-type" evidence="7">
    <location>
        <begin position="138"/>
        <end position="160"/>
    </location>
</feature>
<dbReference type="InterPro" id="IPR036236">
    <property type="entry name" value="Znf_C2H2_sf"/>
</dbReference>
<gene>
    <name evidence="9 10" type="primary">LOC106151254</name>
</gene>